<dbReference type="GO" id="GO:0016779">
    <property type="term" value="F:nucleotidyltransferase activity"/>
    <property type="evidence" value="ECO:0000318"/>
    <property type="project" value="GO_Central"/>
</dbReference>
<dbReference type="PANTHER" id="PTHR19136">
    <property type="entry name" value="MOLYBDENUM COFACTOR GUANYLYLTRANSFERASE"/>
    <property type="match status" value="1"/>
</dbReference>
<evidence type="ECO:0000256" key="4">
    <source>
        <dbReference type="ARBA" id="ARBA00022741"/>
    </source>
</evidence>
<dbReference type="GO" id="GO:0005525">
    <property type="term" value="F:GTP binding"/>
    <property type="evidence" value="ECO:0007669"/>
    <property type="project" value="UniProtKB-KW"/>
</dbReference>
<dbReference type="eggNOG" id="COG0746">
    <property type="taxonomic scope" value="Bacteria"/>
</dbReference>
<dbReference type="EnsemblBacteria" id="BAC88069">
    <property type="protein sequence ID" value="BAC88069"/>
    <property type="gene ID" value="BAC88069"/>
</dbReference>
<evidence type="ECO:0000259" key="8">
    <source>
        <dbReference type="Pfam" id="PF12804"/>
    </source>
</evidence>
<dbReference type="CDD" id="cd02503">
    <property type="entry name" value="MobA"/>
    <property type="match status" value="1"/>
</dbReference>
<evidence type="ECO:0000256" key="2">
    <source>
        <dbReference type="ARBA" id="ARBA00022679"/>
    </source>
</evidence>
<feature type="domain" description="MobA-like NTP transferase" evidence="8">
    <location>
        <begin position="2"/>
        <end position="156"/>
    </location>
</feature>
<keyword evidence="5" id="KW-0460">Magnesium</keyword>
<keyword evidence="4" id="KW-0547">Nucleotide-binding</keyword>
<keyword evidence="7" id="KW-0501">Molybdenum cofactor biosynthesis</keyword>
<dbReference type="Proteomes" id="UP000000557">
    <property type="component" value="Chromosome"/>
</dbReference>
<organism evidence="9 10">
    <name type="scientific">Gloeobacter violaceus (strain ATCC 29082 / PCC 7421)</name>
    <dbReference type="NCBI Taxonomy" id="251221"/>
    <lineage>
        <taxon>Bacteria</taxon>
        <taxon>Bacillati</taxon>
        <taxon>Cyanobacteriota</taxon>
        <taxon>Cyanophyceae</taxon>
        <taxon>Gloeobacterales</taxon>
        <taxon>Gloeobacteraceae</taxon>
        <taxon>Gloeobacter</taxon>
    </lineage>
</organism>
<gene>
    <name evidence="9" type="ordered locus">gll0128</name>
</gene>
<evidence type="ECO:0000256" key="7">
    <source>
        <dbReference type="ARBA" id="ARBA00023150"/>
    </source>
</evidence>
<dbReference type="InParanoid" id="Q7NPC7"/>
<dbReference type="InterPro" id="IPR025877">
    <property type="entry name" value="MobA-like_NTP_Trfase"/>
</dbReference>
<keyword evidence="10" id="KW-1185">Reference proteome</keyword>
<dbReference type="EMBL" id="BA000045">
    <property type="protein sequence ID" value="BAC88069.1"/>
    <property type="molecule type" value="Genomic_DNA"/>
</dbReference>
<dbReference type="STRING" id="251221.gene:10757597"/>
<evidence type="ECO:0000313" key="9">
    <source>
        <dbReference type="EMBL" id="BAC88069.1"/>
    </source>
</evidence>
<dbReference type="PATRIC" id="fig|251221.4.peg.129"/>
<reference evidence="9 10" key="1">
    <citation type="journal article" date="2003" name="DNA Res.">
        <title>Complete genome structure of Gloeobacter violaceus PCC 7421, a cyanobacterium that lacks thylakoids.</title>
        <authorList>
            <person name="Nakamura Y."/>
            <person name="Kaneko T."/>
            <person name="Sato S."/>
            <person name="Mimuro M."/>
            <person name="Miyashita H."/>
            <person name="Tsuchiya T."/>
            <person name="Sasamoto S."/>
            <person name="Watanabe A."/>
            <person name="Kawashima K."/>
            <person name="Kishida Y."/>
            <person name="Kiyokawa C."/>
            <person name="Kohara M."/>
            <person name="Matsumoto M."/>
            <person name="Matsuno A."/>
            <person name="Nakazaki N."/>
            <person name="Shimpo S."/>
            <person name="Takeuchi C."/>
            <person name="Yamada M."/>
            <person name="Tabata S."/>
        </authorList>
    </citation>
    <scope>NUCLEOTIDE SEQUENCE [LARGE SCALE GENOMIC DNA]</scope>
    <source>
        <strain evidence="10">ATCC 29082 / PCC 7421</strain>
    </source>
</reference>
<dbReference type="GO" id="GO:0046872">
    <property type="term" value="F:metal ion binding"/>
    <property type="evidence" value="ECO:0007669"/>
    <property type="project" value="UniProtKB-KW"/>
</dbReference>
<keyword evidence="3" id="KW-0479">Metal-binding</keyword>
<dbReference type="HOGENOM" id="CLU_055597_2_2_3"/>
<keyword evidence="6" id="KW-0342">GTP-binding</keyword>
<proteinExistence type="predicted"/>
<reference evidence="9 10" key="2">
    <citation type="journal article" date="2003" name="DNA Res.">
        <title>Complete genome structure of Gloeobacter violaceus PCC 7421, a cyanobacterium that lacks thylakoids (supplement).</title>
        <authorList>
            <person name="Nakamura Y."/>
            <person name="Kaneko T."/>
            <person name="Sato S."/>
            <person name="Mimuro M."/>
            <person name="Miyashita H."/>
            <person name="Tsuchiya T."/>
            <person name="Sasamoto S."/>
            <person name="Watanabe A."/>
            <person name="Kawashima K."/>
            <person name="Kishida Y."/>
            <person name="Kiyokawa C."/>
            <person name="Kohara M."/>
            <person name="Matsumoto M."/>
            <person name="Matsuno A."/>
            <person name="Nakazaki N."/>
            <person name="Shimpo S."/>
            <person name="Takeuchi C."/>
            <person name="Yamada M."/>
            <person name="Tabata S."/>
        </authorList>
    </citation>
    <scope>NUCLEOTIDE SEQUENCE [LARGE SCALE GENOMIC DNA]</scope>
    <source>
        <strain evidence="10">ATCC 29082 / PCC 7421</strain>
    </source>
</reference>
<protein>
    <submittedName>
        <fullName evidence="9">Gll0128 protein</fullName>
    </submittedName>
</protein>
<dbReference type="PANTHER" id="PTHR19136:SF81">
    <property type="entry name" value="MOLYBDENUM COFACTOR GUANYLYLTRANSFERASE"/>
    <property type="match status" value="1"/>
</dbReference>
<name>Q7NPC7_GLOVI</name>
<dbReference type="Pfam" id="PF12804">
    <property type="entry name" value="NTP_transf_3"/>
    <property type="match status" value="1"/>
</dbReference>
<sequence length="191" mass="21062">MLILAGGHSSRMGRDKALVEIGGKPMLRRVWEAARGGLGAGAPSWAVTPWPERYRELLPGCIWIEERYSEGPFAAFLQALPHIQSEWVLVLACDLPDLEAGVIGRWARALGGAPDSALAALVPSAKGWEPLCGFYRRRCFSSAMQYLAEGGRSFQGWLERIEIFALAADRDMLRNCNTPEDLSEEGERAVF</sequence>
<dbReference type="NCBIfam" id="NF002741">
    <property type="entry name" value="PRK02726.1"/>
    <property type="match status" value="1"/>
</dbReference>
<keyword evidence="1" id="KW-0963">Cytoplasm</keyword>
<evidence type="ECO:0000256" key="5">
    <source>
        <dbReference type="ARBA" id="ARBA00022842"/>
    </source>
</evidence>
<evidence type="ECO:0000256" key="1">
    <source>
        <dbReference type="ARBA" id="ARBA00022490"/>
    </source>
</evidence>
<dbReference type="GO" id="GO:0006777">
    <property type="term" value="P:Mo-molybdopterin cofactor biosynthetic process"/>
    <property type="evidence" value="ECO:0007669"/>
    <property type="project" value="UniProtKB-KW"/>
</dbReference>
<dbReference type="SUPFAM" id="SSF53448">
    <property type="entry name" value="Nucleotide-diphospho-sugar transferases"/>
    <property type="match status" value="1"/>
</dbReference>
<dbReference type="InterPro" id="IPR013482">
    <property type="entry name" value="Molybde_CF_guanTrfase"/>
</dbReference>
<dbReference type="AlphaFoldDB" id="Q7NPC7"/>
<dbReference type="OrthoDB" id="9788394at2"/>
<dbReference type="Gene3D" id="3.90.550.10">
    <property type="entry name" value="Spore Coat Polysaccharide Biosynthesis Protein SpsA, Chain A"/>
    <property type="match status" value="1"/>
</dbReference>
<dbReference type="PhylomeDB" id="Q7NPC7"/>
<accession>Q7NPC7</accession>
<dbReference type="InterPro" id="IPR029044">
    <property type="entry name" value="Nucleotide-diphossugar_trans"/>
</dbReference>
<evidence type="ECO:0000256" key="3">
    <source>
        <dbReference type="ARBA" id="ARBA00022723"/>
    </source>
</evidence>
<keyword evidence="2" id="KW-0808">Transferase</keyword>
<evidence type="ECO:0000313" key="10">
    <source>
        <dbReference type="Proteomes" id="UP000000557"/>
    </source>
</evidence>
<evidence type="ECO:0000256" key="6">
    <source>
        <dbReference type="ARBA" id="ARBA00023134"/>
    </source>
</evidence>
<dbReference type="KEGG" id="gvi:gll0128"/>